<keyword evidence="2 3" id="KW-0808">Transferase</keyword>
<reference evidence="4" key="2">
    <citation type="submission" date="2015-05" db="EMBL/GenBank/DDBJ databases">
        <title>Complete genome sequence of Corynebacterium testudinoris DSM 44614, recovered from necrotic lesions in the mouth of a tortoise.</title>
        <authorList>
            <person name="Ruckert C."/>
            <person name="Albersmeier A."/>
            <person name="Winkler A."/>
            <person name="Tauch A."/>
        </authorList>
    </citation>
    <scope>NUCLEOTIDE SEQUENCE [LARGE SCALE GENOMIC DNA]</scope>
    <source>
        <strain evidence="4">DSM 44614</strain>
    </source>
</reference>
<sequence length="234" mass="24942">MFEHKLTDSLFDGMTLAVGGFGLCGIPATLIEMVRDSGVRDLTVVSNNLGIDGVGLGRLLETGQISRVLASYIGENKLFMQQYLDGSVDVELVPQGTLAERMRAGGAGIAAFYTRTGVGTEVAEGKPTVEFDGETYVQERAIIADVSLVHAHTADPDGNLRYRLAARNFNPVAAECGRVTFAEAENLVGRGDLGPDDIHTPSVFVHHVTQATIPAQIEVLVTRPPSTHAPLKEG</sequence>
<evidence type="ECO:0000313" key="3">
    <source>
        <dbReference type="EMBL" id="AKK07520.1"/>
    </source>
</evidence>
<dbReference type="AlphaFoldDB" id="A0A0G3H428"/>
<dbReference type="Pfam" id="PF01144">
    <property type="entry name" value="CoA_trans"/>
    <property type="match status" value="1"/>
</dbReference>
<dbReference type="PANTHER" id="PTHR13707:SF60">
    <property type="entry name" value="ACETATE COA-TRANSFERASE SUBUNIT ALPHA"/>
    <property type="match status" value="1"/>
</dbReference>
<dbReference type="PANTHER" id="PTHR13707">
    <property type="entry name" value="KETOACID-COENZYME A TRANSFERASE"/>
    <property type="match status" value="1"/>
</dbReference>
<dbReference type="OrthoDB" id="9778604at2"/>
<dbReference type="KEGG" id="cted:CTEST_00250"/>
<organism evidence="3 4">
    <name type="scientific">Corynebacterium testudinoris</name>
    <dbReference type="NCBI Taxonomy" id="136857"/>
    <lineage>
        <taxon>Bacteria</taxon>
        <taxon>Bacillati</taxon>
        <taxon>Actinomycetota</taxon>
        <taxon>Actinomycetes</taxon>
        <taxon>Mycobacteriales</taxon>
        <taxon>Corynebacteriaceae</taxon>
        <taxon>Corynebacterium</taxon>
    </lineage>
</organism>
<evidence type="ECO:0000256" key="2">
    <source>
        <dbReference type="ARBA" id="ARBA00022679"/>
    </source>
</evidence>
<dbReference type="EMBL" id="CP011545">
    <property type="protein sequence ID" value="AKK07520.1"/>
    <property type="molecule type" value="Genomic_DNA"/>
</dbReference>
<dbReference type="PROSITE" id="PS01273">
    <property type="entry name" value="COA_TRANSF_1"/>
    <property type="match status" value="1"/>
</dbReference>
<dbReference type="InterPro" id="IPR012792">
    <property type="entry name" value="3-oxoacid_CoA-transf_A"/>
</dbReference>
<dbReference type="GO" id="GO:0008260">
    <property type="term" value="F:succinyl-CoA:3-oxo-acid CoA-transferase activity"/>
    <property type="evidence" value="ECO:0007669"/>
    <property type="project" value="UniProtKB-EC"/>
</dbReference>
<dbReference type="InterPro" id="IPR037171">
    <property type="entry name" value="NagB/RpiA_transferase-like"/>
</dbReference>
<dbReference type="STRING" id="136857.CTEST_00250"/>
<dbReference type="PATRIC" id="fig|136857.5.peg.47"/>
<reference evidence="3 4" key="1">
    <citation type="journal article" date="2015" name="Genome Announc.">
        <title>Complete Genome Sequence of the Type Strain Corynebacterium testudinoris DSM 44614, Recovered from Necrotic Lesions in the Mouth of a Tortoise.</title>
        <authorList>
            <person name="Ruckert C."/>
            <person name="Kriete M."/>
            <person name="Jaenicke S."/>
            <person name="Winkler A."/>
            <person name="Tauch A."/>
        </authorList>
    </citation>
    <scope>NUCLEOTIDE SEQUENCE [LARGE SCALE GENOMIC DNA]</scope>
    <source>
        <strain evidence="3 4">DSM 44614</strain>
    </source>
</reference>
<name>A0A0G3H428_9CORY</name>
<dbReference type="InterPro" id="IPR004163">
    <property type="entry name" value="CoA_transf_BS"/>
</dbReference>
<protein>
    <submittedName>
        <fullName evidence="3">3-oxoacid CoA-transferase, A subunit</fullName>
        <ecNumber evidence="3">2.8.3.5</ecNumber>
    </submittedName>
</protein>
<dbReference type="Gene3D" id="3.40.1080.10">
    <property type="entry name" value="Glutaconate Coenzyme A-transferase"/>
    <property type="match status" value="1"/>
</dbReference>
<gene>
    <name evidence="3" type="ORF">CTEST_00250</name>
</gene>
<evidence type="ECO:0000313" key="4">
    <source>
        <dbReference type="Proteomes" id="UP000035540"/>
    </source>
</evidence>
<dbReference type="Proteomes" id="UP000035540">
    <property type="component" value="Chromosome"/>
</dbReference>
<evidence type="ECO:0000256" key="1">
    <source>
        <dbReference type="ARBA" id="ARBA00005612"/>
    </source>
</evidence>
<comment type="similarity">
    <text evidence="1">Belongs to the 3-oxoacid CoA-transferase subunit A family.</text>
</comment>
<dbReference type="RefSeq" id="WP_047252024.1">
    <property type="nucleotide sequence ID" value="NZ_CP011545.1"/>
</dbReference>
<accession>A0A0G3H428</accession>
<dbReference type="SMART" id="SM00882">
    <property type="entry name" value="CoA_trans"/>
    <property type="match status" value="1"/>
</dbReference>
<dbReference type="SUPFAM" id="SSF100950">
    <property type="entry name" value="NagB/RpiA/CoA transferase-like"/>
    <property type="match status" value="1"/>
</dbReference>
<dbReference type="EC" id="2.8.3.5" evidence="3"/>
<dbReference type="InterPro" id="IPR004165">
    <property type="entry name" value="CoA_trans_fam_I"/>
</dbReference>
<proteinExistence type="inferred from homology"/>
<dbReference type="NCBIfam" id="TIGR02429">
    <property type="entry name" value="pcaI_scoA_fam"/>
    <property type="match status" value="1"/>
</dbReference>
<keyword evidence="4" id="KW-1185">Reference proteome</keyword>